<feature type="domain" description="HTH cro/C1-type" evidence="2">
    <location>
        <begin position="6"/>
        <end position="60"/>
    </location>
</feature>
<dbReference type="GO" id="GO:0003677">
    <property type="term" value="F:DNA binding"/>
    <property type="evidence" value="ECO:0007669"/>
    <property type="project" value="UniProtKB-KW"/>
</dbReference>
<gene>
    <name evidence="3" type="ORF">ALO_10229</name>
</gene>
<dbReference type="PANTHER" id="PTHR46558">
    <property type="entry name" value="TRACRIPTIONAL REGULATORY PROTEIN-RELATED-RELATED"/>
    <property type="match status" value="1"/>
</dbReference>
<dbReference type="EMBL" id="AFGF01000081">
    <property type="protein sequence ID" value="EGO63990.1"/>
    <property type="molecule type" value="Genomic_DNA"/>
</dbReference>
<proteinExistence type="predicted"/>
<evidence type="ECO:0000256" key="1">
    <source>
        <dbReference type="ARBA" id="ARBA00023125"/>
    </source>
</evidence>
<keyword evidence="4" id="KW-1185">Reference proteome</keyword>
<evidence type="ECO:0000259" key="2">
    <source>
        <dbReference type="PROSITE" id="PS50943"/>
    </source>
</evidence>
<accession>F7NIZ3</accession>
<dbReference type="InterPro" id="IPR010982">
    <property type="entry name" value="Lambda_DNA-bd_dom_sf"/>
</dbReference>
<dbReference type="STRING" id="1009370.ALO_10229"/>
<dbReference type="SMART" id="SM00530">
    <property type="entry name" value="HTH_XRE"/>
    <property type="match status" value="1"/>
</dbReference>
<evidence type="ECO:0000313" key="4">
    <source>
        <dbReference type="Proteomes" id="UP000003240"/>
    </source>
</evidence>
<dbReference type="OrthoDB" id="72638at2"/>
<reference evidence="3 4" key="1">
    <citation type="journal article" date="2011" name="EMBO J.">
        <title>Structural diversity of bacterial flagellar motors.</title>
        <authorList>
            <person name="Chen S."/>
            <person name="Beeby M."/>
            <person name="Murphy G.E."/>
            <person name="Leadbetter J.R."/>
            <person name="Hendrixson D.R."/>
            <person name="Briegel A."/>
            <person name="Li Z."/>
            <person name="Shi J."/>
            <person name="Tocheva E.I."/>
            <person name="Muller A."/>
            <person name="Dobro M.J."/>
            <person name="Jensen G.J."/>
        </authorList>
    </citation>
    <scope>NUCLEOTIDE SEQUENCE [LARGE SCALE GENOMIC DNA]</scope>
    <source>
        <strain evidence="3 4">DSM 6540</strain>
    </source>
</reference>
<protein>
    <submittedName>
        <fullName evidence="3">XRE family transcriptional regulator</fullName>
    </submittedName>
</protein>
<dbReference type="Gene3D" id="1.10.260.40">
    <property type="entry name" value="lambda repressor-like DNA-binding domains"/>
    <property type="match status" value="1"/>
</dbReference>
<dbReference type="RefSeq" id="WP_004573324.1">
    <property type="nucleotide sequence ID" value="NZ_AFGF01000081.1"/>
</dbReference>
<sequence length="99" mass="10880">MIGDTIRSLRDERGMTQEELAAAVGISAVAVQYYESNTWRPGMPVLVKMANHFGVLITDIVKHCSLYHDPETGDLVLLESLGNNSVKVYGTIKQSGIMQ</sequence>
<dbReference type="AlphaFoldDB" id="F7NIZ3"/>
<dbReference type="PANTHER" id="PTHR46558:SF11">
    <property type="entry name" value="HTH-TYPE TRANSCRIPTIONAL REGULATOR XRE"/>
    <property type="match status" value="1"/>
</dbReference>
<comment type="caution">
    <text evidence="3">The sequence shown here is derived from an EMBL/GenBank/DDBJ whole genome shotgun (WGS) entry which is preliminary data.</text>
</comment>
<dbReference type="Pfam" id="PF01381">
    <property type="entry name" value="HTH_3"/>
    <property type="match status" value="1"/>
</dbReference>
<name>F7NIZ3_9FIRM</name>
<dbReference type="InterPro" id="IPR001387">
    <property type="entry name" value="Cro/C1-type_HTH"/>
</dbReference>
<dbReference type="Proteomes" id="UP000003240">
    <property type="component" value="Unassembled WGS sequence"/>
</dbReference>
<organism evidence="3 4">
    <name type="scientific">Acetonema longum DSM 6540</name>
    <dbReference type="NCBI Taxonomy" id="1009370"/>
    <lineage>
        <taxon>Bacteria</taxon>
        <taxon>Bacillati</taxon>
        <taxon>Bacillota</taxon>
        <taxon>Negativicutes</taxon>
        <taxon>Acetonemataceae</taxon>
        <taxon>Acetonema</taxon>
    </lineage>
</organism>
<keyword evidence="1" id="KW-0238">DNA-binding</keyword>
<dbReference type="CDD" id="cd00093">
    <property type="entry name" value="HTH_XRE"/>
    <property type="match status" value="1"/>
</dbReference>
<evidence type="ECO:0000313" key="3">
    <source>
        <dbReference type="EMBL" id="EGO63990.1"/>
    </source>
</evidence>
<dbReference type="PROSITE" id="PS50943">
    <property type="entry name" value="HTH_CROC1"/>
    <property type="match status" value="1"/>
</dbReference>
<dbReference type="SUPFAM" id="SSF47413">
    <property type="entry name" value="lambda repressor-like DNA-binding domains"/>
    <property type="match status" value="1"/>
</dbReference>